<feature type="compositionally biased region" description="Basic and acidic residues" evidence="8">
    <location>
        <begin position="152"/>
        <end position="179"/>
    </location>
</feature>
<dbReference type="PANTHER" id="PTHR11705">
    <property type="entry name" value="PROTEASE FAMILY M14 CARBOXYPEPTIDASE A,B"/>
    <property type="match status" value="1"/>
</dbReference>
<evidence type="ECO:0000256" key="2">
    <source>
        <dbReference type="ARBA" id="ARBA00005988"/>
    </source>
</evidence>
<dbReference type="OrthoDB" id="10249045at2759"/>
<accession>A0A023B8A8</accession>
<feature type="domain" description="Peptidase M14" evidence="9">
    <location>
        <begin position="52"/>
        <end position="470"/>
    </location>
</feature>
<feature type="region of interest" description="Disordered" evidence="8">
    <location>
        <begin position="246"/>
        <end position="268"/>
    </location>
</feature>
<dbReference type="GO" id="GO:0006508">
    <property type="term" value="P:proteolysis"/>
    <property type="evidence" value="ECO:0007669"/>
    <property type="project" value="UniProtKB-KW"/>
</dbReference>
<keyword evidence="4" id="KW-0479">Metal-binding</keyword>
<dbReference type="GO" id="GO:0004181">
    <property type="term" value="F:metallocarboxypeptidase activity"/>
    <property type="evidence" value="ECO:0007669"/>
    <property type="project" value="InterPro"/>
</dbReference>
<protein>
    <submittedName>
        <fullName evidence="10">Zinc carboxypeptidase</fullName>
    </submittedName>
</protein>
<organism evidence="10 11">
    <name type="scientific">Gregarina niphandrodes</name>
    <name type="common">Septate eugregarine</name>
    <dbReference type="NCBI Taxonomy" id="110365"/>
    <lineage>
        <taxon>Eukaryota</taxon>
        <taxon>Sar</taxon>
        <taxon>Alveolata</taxon>
        <taxon>Apicomplexa</taxon>
        <taxon>Conoidasida</taxon>
        <taxon>Gregarinasina</taxon>
        <taxon>Eugregarinorida</taxon>
        <taxon>Gregarinidae</taxon>
        <taxon>Gregarina</taxon>
    </lineage>
</organism>
<dbReference type="VEuPathDB" id="CryptoDB:GNI_062210"/>
<dbReference type="InterPro" id="IPR057246">
    <property type="entry name" value="CARBOXYPEPT_ZN_1"/>
</dbReference>
<keyword evidence="10" id="KW-0121">Carboxypeptidase</keyword>
<dbReference type="AlphaFoldDB" id="A0A023B8A8"/>
<dbReference type="Pfam" id="PF00246">
    <property type="entry name" value="Peptidase_M14"/>
    <property type="match status" value="1"/>
</dbReference>
<evidence type="ECO:0000256" key="6">
    <source>
        <dbReference type="ARBA" id="ARBA00022833"/>
    </source>
</evidence>
<dbReference type="PROSITE" id="PS00132">
    <property type="entry name" value="CARBOXYPEPT_ZN_1"/>
    <property type="match status" value="1"/>
</dbReference>
<evidence type="ECO:0000256" key="7">
    <source>
        <dbReference type="ARBA" id="ARBA00023049"/>
    </source>
</evidence>
<comment type="similarity">
    <text evidence="2">Belongs to the peptidase M14 family.</text>
</comment>
<dbReference type="GeneID" id="22912278"/>
<evidence type="ECO:0000256" key="1">
    <source>
        <dbReference type="ARBA" id="ARBA00001947"/>
    </source>
</evidence>
<reference evidence="10" key="1">
    <citation type="submission" date="2013-12" db="EMBL/GenBank/DDBJ databases">
        <authorList>
            <person name="Omoto C.K."/>
            <person name="Sibley D."/>
            <person name="Venepally P."/>
            <person name="Hadjithomas M."/>
            <person name="Karamycheva S."/>
            <person name="Brunk B."/>
            <person name="Roos D."/>
            <person name="Caler E."/>
            <person name="Lorenzi H."/>
        </authorList>
    </citation>
    <scope>NUCLEOTIDE SEQUENCE</scope>
</reference>
<evidence type="ECO:0000259" key="9">
    <source>
        <dbReference type="SMART" id="SM00631"/>
    </source>
</evidence>
<evidence type="ECO:0000256" key="8">
    <source>
        <dbReference type="SAM" id="MobiDB-lite"/>
    </source>
</evidence>
<dbReference type="PANTHER" id="PTHR11705:SF143">
    <property type="entry name" value="SLL0236 PROTEIN"/>
    <property type="match status" value="1"/>
</dbReference>
<evidence type="ECO:0000256" key="4">
    <source>
        <dbReference type="ARBA" id="ARBA00022723"/>
    </source>
</evidence>
<proteinExistence type="inferred from homology"/>
<keyword evidence="11" id="KW-1185">Reference proteome</keyword>
<dbReference type="Gene3D" id="3.40.630.10">
    <property type="entry name" value="Zn peptidases"/>
    <property type="match status" value="2"/>
</dbReference>
<dbReference type="GO" id="GO:0005615">
    <property type="term" value="C:extracellular space"/>
    <property type="evidence" value="ECO:0007669"/>
    <property type="project" value="TreeGrafter"/>
</dbReference>
<dbReference type="SUPFAM" id="SSF53187">
    <property type="entry name" value="Zn-dependent exopeptidases"/>
    <property type="match status" value="1"/>
</dbReference>
<keyword evidence="6" id="KW-0862">Zinc</keyword>
<evidence type="ECO:0000313" key="11">
    <source>
        <dbReference type="Proteomes" id="UP000019763"/>
    </source>
</evidence>
<evidence type="ECO:0000256" key="3">
    <source>
        <dbReference type="ARBA" id="ARBA00022670"/>
    </source>
</evidence>
<feature type="compositionally biased region" description="Basic and acidic residues" evidence="8">
    <location>
        <begin position="253"/>
        <end position="268"/>
    </location>
</feature>
<evidence type="ECO:0000313" key="10">
    <source>
        <dbReference type="EMBL" id="EZG68470.1"/>
    </source>
</evidence>
<dbReference type="RefSeq" id="XP_011134575.1">
    <property type="nucleotide sequence ID" value="XM_011136273.1"/>
</dbReference>
<dbReference type="GO" id="GO:0008270">
    <property type="term" value="F:zinc ion binding"/>
    <property type="evidence" value="ECO:0007669"/>
    <property type="project" value="InterPro"/>
</dbReference>
<comment type="cofactor">
    <cofactor evidence="1">
        <name>Zn(2+)</name>
        <dbReference type="ChEBI" id="CHEBI:29105"/>
    </cofactor>
</comment>
<comment type="caution">
    <text evidence="10">The sequence shown here is derived from an EMBL/GenBank/DDBJ whole genome shotgun (WGS) entry which is preliminary data.</text>
</comment>
<dbReference type="SMART" id="SM00631">
    <property type="entry name" value="Zn_pept"/>
    <property type="match status" value="1"/>
</dbReference>
<dbReference type="Proteomes" id="UP000019763">
    <property type="component" value="Unassembled WGS sequence"/>
</dbReference>
<feature type="region of interest" description="Disordered" evidence="8">
    <location>
        <begin position="143"/>
        <end position="194"/>
    </location>
</feature>
<keyword evidence="3" id="KW-0645">Protease</keyword>
<dbReference type="InterPro" id="IPR000834">
    <property type="entry name" value="Peptidase_M14"/>
</dbReference>
<dbReference type="EMBL" id="AFNH02000471">
    <property type="protein sequence ID" value="EZG68470.1"/>
    <property type="molecule type" value="Genomic_DNA"/>
</dbReference>
<evidence type="ECO:0000256" key="5">
    <source>
        <dbReference type="ARBA" id="ARBA00022801"/>
    </source>
</evidence>
<name>A0A023B8A8_GRENI</name>
<sequence>MKALGLRALALLGVGEGRLYSALNYNESMSMLRQLELGGDVLTLEDVSPLAQSRSQCFIQHLCSINPLVKLTASKNSPAVLFSGTVHGDERLGSAITLYLAEYLTQEYRKNNTYVQWLLARREVHLLPFANLDGFVFNHRHDYQTEKAMQPSRDRRQEADRRQEDDRRQEADQEADHKWKSSPKSLRLPPKNLSQPWRDLSQPLAVAVEPRATSPQQAPFFGGKALGTEGSQGGFIQRLDALRKGKKRLGNGESERKRDAPRVRVDPNRDFPYLNPGCPKSVSGQILYQVIMSKLYVAGITFHGGMRSLTYNWGGPNHLDRLKKRSTESPDDAMQRFIAKELQEAAGIIPLSDIRHRDSELLSLLQAKDATQRVPTDVLMAYKPHLFSVDPNPNYAYFYPIAPTNDLVYPVNGSVEDWAYGGGWEDSMARSGGEIISCKQQGYDKHLRFPFFLVETDDDKAPQPQTYGDRVDVNYLTAYSGHIPRNIRMCLRLIEMVEPEVAMSYNIINLGRTNSPTKEMRINSPVIGNGDIQDLLKALRQDLNNSFEIITAGEEQENTLLFLNLYFTGCQSVRNINVYVGIDLLYRDNNHYLNLCSSFGGLKMTNFQRYNVILHLPPSVSGPVLVSAEFDKEWGQQMNPDPAEVMPQSHLVKIRLQPDYEVAGSGGDSISSNVTQFYPRIVFKKSKCKLHRFRSLNITDRQLH</sequence>
<keyword evidence="7" id="KW-0482">Metalloprotease</keyword>
<dbReference type="eggNOG" id="ENOG502QUHR">
    <property type="taxonomic scope" value="Eukaryota"/>
</dbReference>
<keyword evidence="5" id="KW-0378">Hydrolase</keyword>
<gene>
    <name evidence="10" type="ORF">GNI_062210</name>
</gene>